<keyword evidence="3" id="KW-1185">Reference proteome</keyword>
<dbReference type="Pfam" id="PF00583">
    <property type="entry name" value="Acetyltransf_1"/>
    <property type="match status" value="1"/>
</dbReference>
<dbReference type="AlphaFoldDB" id="A0A1H6IZJ1"/>
<feature type="domain" description="N-acetyltransferase" evidence="1">
    <location>
        <begin position="165"/>
        <end position="285"/>
    </location>
</feature>
<dbReference type="InterPro" id="IPR016181">
    <property type="entry name" value="Acyl_CoA_acyltransferase"/>
</dbReference>
<dbReference type="SUPFAM" id="SSF55729">
    <property type="entry name" value="Acyl-CoA N-acyltransferases (Nat)"/>
    <property type="match status" value="1"/>
</dbReference>
<evidence type="ECO:0000259" key="1">
    <source>
        <dbReference type="Pfam" id="PF00583"/>
    </source>
</evidence>
<dbReference type="Gene3D" id="3.40.630.30">
    <property type="match status" value="1"/>
</dbReference>
<organism evidence="2 3">
    <name type="scientific">Halopenitus malekzadehii</name>
    <dbReference type="NCBI Taxonomy" id="1267564"/>
    <lineage>
        <taxon>Archaea</taxon>
        <taxon>Methanobacteriati</taxon>
        <taxon>Methanobacteriota</taxon>
        <taxon>Stenosarchaea group</taxon>
        <taxon>Halobacteria</taxon>
        <taxon>Halobacteriales</taxon>
        <taxon>Haloferacaceae</taxon>
        <taxon>Halopenitus</taxon>
    </lineage>
</organism>
<dbReference type="GO" id="GO:0016747">
    <property type="term" value="F:acyltransferase activity, transferring groups other than amino-acyl groups"/>
    <property type="evidence" value="ECO:0007669"/>
    <property type="project" value="InterPro"/>
</dbReference>
<evidence type="ECO:0000313" key="2">
    <source>
        <dbReference type="EMBL" id="SEH52565.1"/>
    </source>
</evidence>
<dbReference type="Proteomes" id="UP000199215">
    <property type="component" value="Unassembled WGS sequence"/>
</dbReference>
<evidence type="ECO:0000313" key="3">
    <source>
        <dbReference type="Proteomes" id="UP000199215"/>
    </source>
</evidence>
<dbReference type="EMBL" id="FNWU01000004">
    <property type="protein sequence ID" value="SEH52565.1"/>
    <property type="molecule type" value="Genomic_DNA"/>
</dbReference>
<gene>
    <name evidence="2" type="ORF">SAMN05192561_104153</name>
</gene>
<sequence length="498" mass="57140">MEVLIDTNVFIEREGDWTVPEPLQELEKLLKTEGHTILIHPLSKQEVRNYENDERRETDESKIETYAELGFPPYPNPSSTAFRNHVPEADSFNEQVDNALLYTVFEGRTDMLITEDGDMHRKADELGIKENVLSIEEAREQFKEEPAAYEGPPSIQKQQVADIDVDDPIFDSLKEDYNFRSWFESIPDERDVYVNWNGDGTLGAVLILKPNEAEPIGEKPELGKRDRMKICTLKVASHRRGSKIGELLVSIAIREAVQHELEEIYLTHYITEDDYLVQLISKYGFRRASQTASSETIFVKRLTPGPGDDPDPPEVHIRFYPSFYDGPCVSKYLVPTQPKFHGRLFPTYQNRQPKLTEFSGQLLSEGNAIKKAYLTHANIRQIESDDILLFYRTHDHMEVTSLGVCEQVEYEMTEAEAVQELVGKRSVFTEREIAKMVESPTTVILFKWHFELENPIHYQVLLDEGVLSGAPQSIQQIDESGYQYIRDNGGIDGRFTVN</sequence>
<dbReference type="InterPro" id="IPR000182">
    <property type="entry name" value="GNAT_dom"/>
</dbReference>
<proteinExistence type="predicted"/>
<accession>A0A1H6IZJ1</accession>
<name>A0A1H6IZJ1_9EURY</name>
<reference evidence="2 3" key="1">
    <citation type="submission" date="2016-10" db="EMBL/GenBank/DDBJ databases">
        <authorList>
            <person name="de Groot N.N."/>
        </authorList>
    </citation>
    <scope>NUCLEOTIDE SEQUENCE [LARGE SCALE GENOMIC DNA]</scope>
    <source>
        <strain evidence="2 3">IBRC-M10418</strain>
    </source>
</reference>
<protein>
    <recommendedName>
        <fullName evidence="1">N-acetyltransferase domain-containing protein</fullName>
    </recommendedName>
</protein>
<dbReference type="OrthoDB" id="60294at2157"/>
<dbReference type="STRING" id="1267564.SAMN05192561_104153"/>
<dbReference type="RefSeq" id="WP_092816995.1">
    <property type="nucleotide sequence ID" value="NZ_FNWU01000004.1"/>
</dbReference>